<dbReference type="EMBL" id="CADCTR010002821">
    <property type="protein sequence ID" value="CAA9370280.1"/>
    <property type="molecule type" value="Genomic_DNA"/>
</dbReference>
<name>A0A6J4MVV5_9CHLR</name>
<organism evidence="1">
    <name type="scientific">uncultured Chloroflexia bacterium</name>
    <dbReference type="NCBI Taxonomy" id="1672391"/>
    <lineage>
        <taxon>Bacteria</taxon>
        <taxon>Bacillati</taxon>
        <taxon>Chloroflexota</taxon>
        <taxon>Chloroflexia</taxon>
        <taxon>environmental samples</taxon>
    </lineage>
</organism>
<proteinExistence type="predicted"/>
<feature type="non-terminal residue" evidence="1">
    <location>
        <position position="1"/>
    </location>
</feature>
<dbReference type="AlphaFoldDB" id="A0A6J4MVV5"/>
<evidence type="ECO:0000313" key="1">
    <source>
        <dbReference type="EMBL" id="CAA9370280.1"/>
    </source>
</evidence>
<sequence>ASGVTKVTIHDIYTVTFTRNGDLFRTVDGKTHETLIFKDGEPQVAHLRESLSVQFGSGETCTYDVNVIYANGEVRHEVDNVECT</sequence>
<gene>
    <name evidence="1" type="ORF">AVDCRST_MAG93-8368</name>
</gene>
<protein>
    <submittedName>
        <fullName evidence="1">Uncharacterized protein</fullName>
    </submittedName>
</protein>
<reference evidence="1" key="1">
    <citation type="submission" date="2020-02" db="EMBL/GenBank/DDBJ databases">
        <authorList>
            <person name="Meier V. D."/>
        </authorList>
    </citation>
    <scope>NUCLEOTIDE SEQUENCE</scope>
    <source>
        <strain evidence="1">AVDCRST_MAG93</strain>
    </source>
</reference>
<accession>A0A6J4MVV5</accession>